<dbReference type="FunFam" id="3.90.1140.10:FF:000002">
    <property type="entry name" value="U6 snRNA phosphodiesterase"/>
    <property type="match status" value="1"/>
</dbReference>
<comment type="similarity">
    <text evidence="6">Belongs to the 2H phosphoesterase superfamily. USB1 family.</text>
</comment>
<feature type="active site" description="Proton donor/acceptor" evidence="6">
    <location>
        <position position="123"/>
    </location>
</feature>
<dbReference type="GO" id="GO:0005634">
    <property type="term" value="C:nucleus"/>
    <property type="evidence" value="ECO:0007669"/>
    <property type="project" value="UniProtKB-SubCell"/>
</dbReference>
<protein>
    <recommendedName>
        <fullName evidence="6">U6 snRNA phosphodiesterase</fullName>
        <ecNumber evidence="6">3.1.4.-</ecNumber>
    </recommendedName>
</protein>
<comment type="catalytic activity">
    <reaction evidence="5">
        <text>a 3'-end uridylyl-uridine-RNA = a 3'-end 2',3'-cyclophospho-uridine-RNA + uridine</text>
        <dbReference type="Rhea" id="RHEA:46052"/>
        <dbReference type="Rhea" id="RHEA-COMP:17384"/>
        <dbReference type="Rhea" id="RHEA-COMP:17385"/>
        <dbReference type="ChEBI" id="CHEBI:16704"/>
        <dbReference type="ChEBI" id="CHEBI:85643"/>
        <dbReference type="ChEBI" id="CHEBI:85644"/>
    </reaction>
    <physiologicalReaction direction="left-to-right" evidence="5">
        <dbReference type="Rhea" id="RHEA:46053"/>
    </physiologicalReaction>
</comment>
<evidence type="ECO:0000256" key="2">
    <source>
        <dbReference type="ARBA" id="ARBA00022801"/>
    </source>
</evidence>
<comment type="caution">
    <text evidence="8">The sequence shown here is derived from an EMBL/GenBank/DDBJ whole genome shotgun (WGS) entry which is preliminary data.</text>
</comment>
<dbReference type="EC" id="3.1.4.-" evidence="6"/>
<keyword evidence="4 6" id="KW-0539">Nucleus</keyword>
<dbReference type="EMBL" id="JBJQND010000012">
    <property type="protein sequence ID" value="KAL3860775.1"/>
    <property type="molecule type" value="Genomic_DNA"/>
</dbReference>
<feature type="region of interest" description="Disordered" evidence="7">
    <location>
        <begin position="1"/>
        <end position="51"/>
    </location>
</feature>
<dbReference type="Gene3D" id="3.90.1140.10">
    <property type="entry name" value="Cyclic phosphodiesterase"/>
    <property type="match status" value="1"/>
</dbReference>
<evidence type="ECO:0000256" key="7">
    <source>
        <dbReference type="SAM" id="MobiDB-lite"/>
    </source>
</evidence>
<feature type="compositionally biased region" description="Basic and acidic residues" evidence="7">
    <location>
        <begin position="31"/>
        <end position="40"/>
    </location>
</feature>
<keyword evidence="2 6" id="KW-0378">Hydrolase</keyword>
<sequence>MLVSYSESSSDEGEDTQSDAQAQNVLSQKKRPLEENESKQPQKKRSSLPLPDDIKQMFSKKKIDHSDTPELHYGRMRSFPHEEGNWATHIYIPYEADMRFLELQKQLFLLLQPLEFKTMTDYHISLSRTVSIRHHWIEPLINSLRKEFAQLQSCSCELQRLKLYTNDEKTRTFLAVEVSSGCKTYEEYVAAVDRCFKEYKLPPYYNPPLFHISIGWCLGDVTAKITEKLNDSLQTQLADFFKKEPDFRFVDVDEVHCKTGNKTFRLRFSDME</sequence>
<dbReference type="GO" id="GO:1990838">
    <property type="term" value="F:poly(U)-specific exoribonuclease activity, producing 3' uridine cyclic phosphate ends"/>
    <property type="evidence" value="ECO:0007669"/>
    <property type="project" value="UniProtKB-UniRule"/>
</dbReference>
<keyword evidence="1 6" id="KW-0540">Nuclease</keyword>
<dbReference type="PANTHER" id="PTHR13522:SF3">
    <property type="entry name" value="U6 SNRNA PHOSPHODIESTERASE 1"/>
    <property type="match status" value="1"/>
</dbReference>
<dbReference type="GO" id="GO:0016829">
    <property type="term" value="F:lyase activity"/>
    <property type="evidence" value="ECO:0007669"/>
    <property type="project" value="UniProtKB-KW"/>
</dbReference>
<organism evidence="8 9">
    <name type="scientific">Sinanodonta woodiana</name>
    <name type="common">Chinese pond mussel</name>
    <name type="synonym">Anodonta woodiana</name>
    <dbReference type="NCBI Taxonomy" id="1069815"/>
    <lineage>
        <taxon>Eukaryota</taxon>
        <taxon>Metazoa</taxon>
        <taxon>Spiralia</taxon>
        <taxon>Lophotrochozoa</taxon>
        <taxon>Mollusca</taxon>
        <taxon>Bivalvia</taxon>
        <taxon>Autobranchia</taxon>
        <taxon>Heteroconchia</taxon>
        <taxon>Palaeoheterodonta</taxon>
        <taxon>Unionida</taxon>
        <taxon>Unionoidea</taxon>
        <taxon>Unionidae</taxon>
        <taxon>Unioninae</taxon>
        <taxon>Sinanodonta</taxon>
    </lineage>
</organism>
<dbReference type="AlphaFoldDB" id="A0ABD3VH31"/>
<dbReference type="InterPro" id="IPR027521">
    <property type="entry name" value="Usb1"/>
</dbReference>
<evidence type="ECO:0000256" key="4">
    <source>
        <dbReference type="ARBA" id="ARBA00023242"/>
    </source>
</evidence>
<accession>A0ABD3VH31</accession>
<dbReference type="GO" id="GO:0034477">
    <property type="term" value="P:U6 snRNA 3'-end processing"/>
    <property type="evidence" value="ECO:0007669"/>
    <property type="project" value="UniProtKB-UniRule"/>
</dbReference>
<evidence type="ECO:0000256" key="1">
    <source>
        <dbReference type="ARBA" id="ARBA00022722"/>
    </source>
</evidence>
<evidence type="ECO:0000256" key="3">
    <source>
        <dbReference type="ARBA" id="ARBA00023239"/>
    </source>
</evidence>
<comment type="function">
    <text evidence="6">Phosphodiesterase responsible for the U6 snRNA 3' end processing. Acts as an exoribonuclease (RNase) responsible for trimming the poly(U) tract of the last nucleotides in the pre-U6 snRNA molecule, leading to the formation of mature U6 snRNA.</text>
</comment>
<dbReference type="HAMAP" id="MF_03040">
    <property type="entry name" value="USB1"/>
    <property type="match status" value="1"/>
</dbReference>
<proteinExistence type="inferred from homology"/>
<keyword evidence="3" id="KW-0456">Lyase</keyword>
<evidence type="ECO:0000256" key="5">
    <source>
        <dbReference type="ARBA" id="ARBA00029300"/>
    </source>
</evidence>
<reference evidence="8 9" key="1">
    <citation type="submission" date="2024-11" db="EMBL/GenBank/DDBJ databases">
        <title>Chromosome-level genome assembly of the freshwater bivalve Anodonta woodiana.</title>
        <authorList>
            <person name="Chen X."/>
        </authorList>
    </citation>
    <scope>NUCLEOTIDE SEQUENCE [LARGE SCALE GENOMIC DNA]</scope>
    <source>
        <strain evidence="8">MN2024</strain>
        <tissue evidence="8">Gills</tissue>
    </source>
</reference>
<feature type="active site" description="Proton donor/acceptor" evidence="6">
    <location>
        <position position="211"/>
    </location>
</feature>
<gene>
    <name evidence="8" type="ORF">ACJMK2_010846</name>
</gene>
<comment type="subcellular location">
    <subcellularLocation>
        <location evidence="6">Nucleus</location>
    </subcellularLocation>
</comment>
<dbReference type="Proteomes" id="UP001634394">
    <property type="component" value="Unassembled WGS sequence"/>
</dbReference>
<evidence type="ECO:0000313" key="9">
    <source>
        <dbReference type="Proteomes" id="UP001634394"/>
    </source>
</evidence>
<keyword evidence="9" id="KW-1185">Reference proteome</keyword>
<dbReference type="Pfam" id="PF09749">
    <property type="entry name" value="HVSL"/>
    <property type="match status" value="1"/>
</dbReference>
<evidence type="ECO:0000256" key="6">
    <source>
        <dbReference type="HAMAP-Rule" id="MF_03040"/>
    </source>
</evidence>
<name>A0ABD3VH31_SINWO</name>
<evidence type="ECO:0000313" key="8">
    <source>
        <dbReference type="EMBL" id="KAL3860775.1"/>
    </source>
</evidence>
<dbReference type="PANTHER" id="PTHR13522">
    <property type="entry name" value="U6 SNRNA PHOSPHODIESTERASE 1"/>
    <property type="match status" value="1"/>
</dbReference>